<dbReference type="SUPFAM" id="SSF47473">
    <property type="entry name" value="EF-hand"/>
    <property type="match status" value="1"/>
</dbReference>
<accession>A0A565ATS3</accession>
<name>A0A565ATS3_9BRAS</name>
<keyword evidence="2" id="KW-1185">Reference proteome</keyword>
<dbReference type="InterPro" id="IPR011992">
    <property type="entry name" value="EF-hand-dom_pair"/>
</dbReference>
<evidence type="ECO:0000313" key="1">
    <source>
        <dbReference type="EMBL" id="VVA92796.1"/>
    </source>
</evidence>
<evidence type="ECO:0000313" key="2">
    <source>
        <dbReference type="Proteomes" id="UP000489600"/>
    </source>
</evidence>
<proteinExistence type="predicted"/>
<organism evidence="1 2">
    <name type="scientific">Arabis nemorensis</name>
    <dbReference type="NCBI Taxonomy" id="586526"/>
    <lineage>
        <taxon>Eukaryota</taxon>
        <taxon>Viridiplantae</taxon>
        <taxon>Streptophyta</taxon>
        <taxon>Embryophyta</taxon>
        <taxon>Tracheophyta</taxon>
        <taxon>Spermatophyta</taxon>
        <taxon>Magnoliopsida</taxon>
        <taxon>eudicotyledons</taxon>
        <taxon>Gunneridae</taxon>
        <taxon>Pentapetalae</taxon>
        <taxon>rosids</taxon>
        <taxon>malvids</taxon>
        <taxon>Brassicales</taxon>
        <taxon>Brassicaceae</taxon>
        <taxon>Arabideae</taxon>
        <taxon>Arabis</taxon>
    </lineage>
</organism>
<sequence>MLPKQSNPALFDAAKSLEVIEAHTINAFRSVKDRRFGFSDFKDCIAAIQFTIGDSDLYHLLEKLEEEGGLVDQSKFMKMFFTQYKGGPLYVAFESFAKGKRTIEKKNLRKVWMPLG</sequence>
<gene>
    <name evidence="1" type="ORF">ANE_LOCUS3241</name>
</gene>
<comment type="caution">
    <text evidence="1">The sequence shown here is derived from an EMBL/GenBank/DDBJ whole genome shotgun (WGS) entry which is preliminary data.</text>
</comment>
<dbReference type="Proteomes" id="UP000489600">
    <property type="component" value="Unassembled WGS sequence"/>
</dbReference>
<dbReference type="EMBL" id="CABITT030000001">
    <property type="protein sequence ID" value="VVA92796.1"/>
    <property type="molecule type" value="Genomic_DNA"/>
</dbReference>
<protein>
    <recommendedName>
        <fullName evidence="3">EF-hand domain-containing protein</fullName>
    </recommendedName>
</protein>
<reference evidence="1" key="1">
    <citation type="submission" date="2019-07" db="EMBL/GenBank/DDBJ databases">
        <authorList>
            <person name="Dittberner H."/>
        </authorList>
    </citation>
    <scope>NUCLEOTIDE SEQUENCE [LARGE SCALE GENOMIC DNA]</scope>
</reference>
<evidence type="ECO:0008006" key="3">
    <source>
        <dbReference type="Google" id="ProtNLM"/>
    </source>
</evidence>
<dbReference type="AlphaFoldDB" id="A0A565ATS3"/>